<reference evidence="6 7" key="1">
    <citation type="submission" date="2018-04" db="EMBL/GenBank/DDBJ databases">
        <title>Novel species isolated from glacier.</title>
        <authorList>
            <person name="Liu Q."/>
            <person name="Xin Y.-H."/>
        </authorList>
    </citation>
    <scope>NUCLEOTIDE SEQUENCE [LARGE SCALE GENOMIC DNA]</scope>
    <source>
        <strain evidence="6 7">GT1R17</strain>
    </source>
</reference>
<evidence type="ECO:0000313" key="6">
    <source>
        <dbReference type="EMBL" id="PTU30713.1"/>
    </source>
</evidence>
<evidence type="ECO:0000256" key="4">
    <source>
        <dbReference type="ARBA" id="ARBA00022989"/>
    </source>
</evidence>
<dbReference type="RefSeq" id="WP_107941086.1">
    <property type="nucleotide sequence ID" value="NZ_QANS01000005.1"/>
</dbReference>
<dbReference type="GO" id="GO:0015221">
    <property type="term" value="F:lipopolysaccharide transmembrane transporter activity"/>
    <property type="evidence" value="ECO:0007669"/>
    <property type="project" value="InterPro"/>
</dbReference>
<dbReference type="Gene3D" id="2.60.450.10">
    <property type="entry name" value="Lipopolysaccharide (LPS) transport protein A like domain"/>
    <property type="match status" value="1"/>
</dbReference>
<evidence type="ECO:0000256" key="2">
    <source>
        <dbReference type="ARBA" id="ARBA00022519"/>
    </source>
</evidence>
<dbReference type="AlphaFoldDB" id="A0A2T5MDR0"/>
<name>A0A2T5MDR0_9GAMM</name>
<gene>
    <name evidence="6" type="primary">lptC</name>
    <name evidence="6" type="ORF">CJD38_14580</name>
</gene>
<evidence type="ECO:0000256" key="1">
    <source>
        <dbReference type="ARBA" id="ARBA00022475"/>
    </source>
</evidence>
<sequence>MRRLLLLAVALAISVALWMGVQSFDRASEPQAQDESGPRPQYALRDAEWTRLGADGKTQFHITAATIDYYENKSAVIGRMSMDGLGGDKGAWALTSPAGEVPANQERILMKKPVVITGKSNKGGAPMMLYTDELWVDSKRKEIYTSAPLRMTYGEQQATATGMRADWAGENLNLLHDVKVTYVPRS</sequence>
<dbReference type="GO" id="GO:0030288">
    <property type="term" value="C:outer membrane-bounded periplasmic space"/>
    <property type="evidence" value="ECO:0007669"/>
    <property type="project" value="TreeGrafter"/>
</dbReference>
<dbReference type="Pfam" id="PF06835">
    <property type="entry name" value="LptC"/>
    <property type="match status" value="1"/>
</dbReference>
<comment type="caution">
    <text evidence="6">The sequence shown here is derived from an EMBL/GenBank/DDBJ whole genome shotgun (WGS) entry which is preliminary data.</text>
</comment>
<dbReference type="OrthoDB" id="7063068at2"/>
<proteinExistence type="predicted"/>
<keyword evidence="1" id="KW-1003">Cell membrane</keyword>
<dbReference type="InterPro" id="IPR026265">
    <property type="entry name" value="LptC"/>
</dbReference>
<dbReference type="PANTHER" id="PTHR37481">
    <property type="entry name" value="LIPOPOLYSACCHARIDE EXPORT SYSTEM PROTEIN LPTC"/>
    <property type="match status" value="1"/>
</dbReference>
<dbReference type="InterPro" id="IPR010664">
    <property type="entry name" value="LipoPS_assembly_LptC-rel"/>
</dbReference>
<evidence type="ECO:0000256" key="3">
    <source>
        <dbReference type="ARBA" id="ARBA00022692"/>
    </source>
</evidence>
<accession>A0A2T5MDR0</accession>
<protein>
    <submittedName>
        <fullName evidence="6">LPS export ABC transporter periplasmic protein LptC</fullName>
    </submittedName>
</protein>
<evidence type="ECO:0000313" key="7">
    <source>
        <dbReference type="Proteomes" id="UP000244248"/>
    </source>
</evidence>
<keyword evidence="4" id="KW-1133">Transmembrane helix</keyword>
<dbReference type="InterPro" id="IPR052363">
    <property type="entry name" value="LPS_export_LptC"/>
</dbReference>
<keyword evidence="2" id="KW-0997">Cell inner membrane</keyword>
<keyword evidence="7" id="KW-1185">Reference proteome</keyword>
<keyword evidence="3" id="KW-0812">Transmembrane</keyword>
<dbReference type="PANTHER" id="PTHR37481:SF1">
    <property type="entry name" value="LIPOPOLYSACCHARIDE EXPORT SYSTEM PROTEIN LPTC"/>
    <property type="match status" value="1"/>
</dbReference>
<evidence type="ECO:0000256" key="5">
    <source>
        <dbReference type="ARBA" id="ARBA00023136"/>
    </source>
</evidence>
<dbReference type="GO" id="GO:0005886">
    <property type="term" value="C:plasma membrane"/>
    <property type="evidence" value="ECO:0007669"/>
    <property type="project" value="InterPro"/>
</dbReference>
<dbReference type="GO" id="GO:0017089">
    <property type="term" value="F:glycolipid transfer activity"/>
    <property type="evidence" value="ECO:0007669"/>
    <property type="project" value="TreeGrafter"/>
</dbReference>
<organism evidence="6 7">
    <name type="scientific">Stenotrophobium rhamnosiphilum</name>
    <dbReference type="NCBI Taxonomy" id="2029166"/>
    <lineage>
        <taxon>Bacteria</taxon>
        <taxon>Pseudomonadati</taxon>
        <taxon>Pseudomonadota</taxon>
        <taxon>Gammaproteobacteria</taxon>
        <taxon>Nevskiales</taxon>
        <taxon>Nevskiaceae</taxon>
        <taxon>Stenotrophobium</taxon>
    </lineage>
</organism>
<dbReference type="Proteomes" id="UP000244248">
    <property type="component" value="Unassembled WGS sequence"/>
</dbReference>
<keyword evidence="5" id="KW-0472">Membrane</keyword>
<dbReference type="NCBIfam" id="TIGR04409">
    <property type="entry name" value="LptC_YrbK"/>
    <property type="match status" value="1"/>
</dbReference>
<dbReference type="EMBL" id="QANS01000005">
    <property type="protein sequence ID" value="PTU30713.1"/>
    <property type="molecule type" value="Genomic_DNA"/>
</dbReference>